<dbReference type="CDD" id="cd00371">
    <property type="entry name" value="HMA"/>
    <property type="match status" value="2"/>
</dbReference>
<dbReference type="Pfam" id="PF00403">
    <property type="entry name" value="HMA"/>
    <property type="match status" value="2"/>
</dbReference>
<dbReference type="Proteomes" id="UP000636800">
    <property type="component" value="Chromosome 3"/>
</dbReference>
<comment type="caution">
    <text evidence="3">The sequence shown here is derived from an EMBL/GenBank/DDBJ whole genome shotgun (WGS) entry which is preliminary data.</text>
</comment>
<reference evidence="3 4" key="1">
    <citation type="journal article" date="2020" name="Nat. Food">
        <title>A phased Vanilla planifolia genome enables genetic improvement of flavour and production.</title>
        <authorList>
            <person name="Hasing T."/>
            <person name="Tang H."/>
            <person name="Brym M."/>
            <person name="Khazi F."/>
            <person name="Huang T."/>
            <person name="Chambers A.H."/>
        </authorList>
    </citation>
    <scope>NUCLEOTIDE SEQUENCE [LARGE SCALE GENOMIC DNA]</scope>
    <source>
        <tissue evidence="3">Leaf</tissue>
    </source>
</reference>
<evidence type="ECO:0000259" key="2">
    <source>
        <dbReference type="PROSITE" id="PS50846"/>
    </source>
</evidence>
<feature type="compositionally biased region" description="Basic and acidic residues" evidence="1">
    <location>
        <begin position="262"/>
        <end position="295"/>
    </location>
</feature>
<evidence type="ECO:0000256" key="1">
    <source>
        <dbReference type="SAM" id="MobiDB-lite"/>
    </source>
</evidence>
<feature type="domain" description="HMA" evidence="2">
    <location>
        <begin position="197"/>
        <end position="263"/>
    </location>
</feature>
<dbReference type="Gene3D" id="3.30.70.100">
    <property type="match status" value="2"/>
</dbReference>
<accession>A0A835R9M9</accession>
<organism evidence="3 4">
    <name type="scientific">Vanilla planifolia</name>
    <name type="common">Vanilla</name>
    <dbReference type="NCBI Taxonomy" id="51239"/>
    <lineage>
        <taxon>Eukaryota</taxon>
        <taxon>Viridiplantae</taxon>
        <taxon>Streptophyta</taxon>
        <taxon>Embryophyta</taxon>
        <taxon>Tracheophyta</taxon>
        <taxon>Spermatophyta</taxon>
        <taxon>Magnoliopsida</taxon>
        <taxon>Liliopsida</taxon>
        <taxon>Asparagales</taxon>
        <taxon>Orchidaceae</taxon>
        <taxon>Vanilloideae</taxon>
        <taxon>Vanilleae</taxon>
        <taxon>Vanilla</taxon>
    </lineage>
</organism>
<evidence type="ECO:0000313" key="4">
    <source>
        <dbReference type="Proteomes" id="UP000636800"/>
    </source>
</evidence>
<dbReference type="SUPFAM" id="SSF55008">
    <property type="entry name" value="HMA, heavy metal-associated domain"/>
    <property type="match status" value="2"/>
</dbReference>
<proteinExistence type="predicted"/>
<dbReference type="InterPro" id="IPR044594">
    <property type="entry name" value="HIPP01/3/5/6"/>
</dbReference>
<protein>
    <recommendedName>
        <fullName evidence="2">HMA domain-containing protein</fullName>
    </recommendedName>
</protein>
<dbReference type="InterPro" id="IPR006121">
    <property type="entry name" value="HMA_dom"/>
</dbReference>
<keyword evidence="4" id="KW-1185">Reference proteome</keyword>
<gene>
    <name evidence="3" type="ORF">HPP92_007172</name>
</gene>
<dbReference type="GO" id="GO:0046872">
    <property type="term" value="F:metal ion binding"/>
    <property type="evidence" value="ECO:0007669"/>
    <property type="project" value="InterPro"/>
</dbReference>
<dbReference type="InterPro" id="IPR036163">
    <property type="entry name" value="HMA_dom_sf"/>
</dbReference>
<feature type="region of interest" description="Disordered" evidence="1">
    <location>
        <begin position="151"/>
        <end position="195"/>
    </location>
</feature>
<name>A0A835R9M9_VANPL</name>
<dbReference type="PROSITE" id="PS50846">
    <property type="entry name" value="HMA_2"/>
    <property type="match status" value="2"/>
</dbReference>
<evidence type="ECO:0000313" key="3">
    <source>
        <dbReference type="EMBL" id="KAG0488361.1"/>
    </source>
</evidence>
<feature type="compositionally biased region" description="Basic and acidic residues" evidence="1">
    <location>
        <begin position="180"/>
        <end position="194"/>
    </location>
</feature>
<sequence length="344" mass="37842">MAIHIIAWPSTHLIHILPSMSTRKPLFYSRNPPLFPHSLSNSDSEEGQGDTERVLRRESMGKGEKCDDKEKVQKVQAEGQRDCGGKKEQGPISVVLKVEMHCEGCAQEVRRCVRGFKGVEAVATDLVAHKVTIIGKVNPVELRERLERRTHKNVELVSPAVSGKESSKDGGKGDNQNPGKPKDQKKADDRKPKEPAVTTVVLKVRLHCDGCIKRIRKHIYKIKGVDNVSIDSEKDLVTVKGTMEAKTLPELLTAKLKRGVELVNPKKDGDGNKEKKSEGPTSTDGKKKDGEEASKAVRGAAPLTTEANTMAFYGGGYGDYPYRVEMVHAPQLFSDENPNACSIM</sequence>
<feature type="domain" description="HMA" evidence="2">
    <location>
        <begin position="91"/>
        <end position="154"/>
    </location>
</feature>
<feature type="region of interest" description="Disordered" evidence="1">
    <location>
        <begin position="262"/>
        <end position="301"/>
    </location>
</feature>
<dbReference type="EMBL" id="JADCNL010000003">
    <property type="protein sequence ID" value="KAG0488361.1"/>
    <property type="molecule type" value="Genomic_DNA"/>
</dbReference>
<dbReference type="PANTHER" id="PTHR46413">
    <property type="entry name" value="HEAVY METAL-ASSOCIATED ISOPRENYLATED PLANT PROTEIN 6"/>
    <property type="match status" value="1"/>
</dbReference>
<dbReference type="PANTHER" id="PTHR46413:SF1">
    <property type="entry name" value="HEAVY METAL-ASSOCIATED ISOPRENYLATED PLANT PROTEIN 6"/>
    <property type="match status" value="1"/>
</dbReference>
<dbReference type="AlphaFoldDB" id="A0A835R9M9"/>